<dbReference type="PRINTS" id="PR00105">
    <property type="entry name" value="C5METTRFRASE"/>
</dbReference>
<dbReference type="PANTHER" id="PTHR10629">
    <property type="entry name" value="CYTOSINE-SPECIFIC METHYLTRANSFERASE"/>
    <property type="match status" value="1"/>
</dbReference>
<evidence type="ECO:0000256" key="5">
    <source>
        <dbReference type="ARBA" id="ARBA00022747"/>
    </source>
</evidence>
<dbReference type="InterPro" id="IPR029063">
    <property type="entry name" value="SAM-dependent_MTases_sf"/>
</dbReference>
<keyword evidence="5" id="KW-0680">Restriction system</keyword>
<dbReference type="EC" id="2.1.1.37" evidence="1"/>
<keyword evidence="9" id="KW-1185">Reference proteome</keyword>
<dbReference type="NCBIfam" id="TIGR00675">
    <property type="entry name" value="dcm"/>
    <property type="match status" value="1"/>
</dbReference>
<evidence type="ECO:0000256" key="2">
    <source>
        <dbReference type="ARBA" id="ARBA00022603"/>
    </source>
</evidence>
<name>A0ABX0JAE0_9BACL</name>
<keyword evidence="4 6" id="KW-0949">S-adenosyl-L-methionine</keyword>
<gene>
    <name evidence="8" type="primary">dcm</name>
    <name evidence="8" type="ORF">G9U52_15020</name>
</gene>
<evidence type="ECO:0000313" key="9">
    <source>
        <dbReference type="Proteomes" id="UP001165962"/>
    </source>
</evidence>
<dbReference type="RefSeq" id="WP_166150920.1">
    <property type="nucleotide sequence ID" value="NZ_JAAOIW010000005.1"/>
</dbReference>
<keyword evidence="2 6" id="KW-0489">Methyltransferase</keyword>
<evidence type="ECO:0000313" key="8">
    <source>
        <dbReference type="EMBL" id="NHN31149.1"/>
    </source>
</evidence>
<dbReference type="PANTHER" id="PTHR10629:SF52">
    <property type="entry name" value="DNA (CYTOSINE-5)-METHYLTRANSFERASE 1"/>
    <property type="match status" value="1"/>
</dbReference>
<dbReference type="Gene3D" id="3.40.50.150">
    <property type="entry name" value="Vaccinia Virus protein VP39"/>
    <property type="match status" value="1"/>
</dbReference>
<dbReference type="Proteomes" id="UP001165962">
    <property type="component" value="Unassembled WGS sequence"/>
</dbReference>
<comment type="caution">
    <text evidence="8">The sequence shown here is derived from an EMBL/GenBank/DDBJ whole genome shotgun (WGS) entry which is preliminary data.</text>
</comment>
<evidence type="ECO:0000256" key="7">
    <source>
        <dbReference type="RuleBase" id="RU000416"/>
    </source>
</evidence>
<evidence type="ECO:0000256" key="1">
    <source>
        <dbReference type="ARBA" id="ARBA00011975"/>
    </source>
</evidence>
<sequence length="321" mass="35782">MSPNGLTAVEFYAGGGLQSIGVKAAGYRMLAAYEWDKNALAAYRHNHGSCIVQRDIAMMKAAEIPDADTYILSPPCQTWSVAGKRAGLGDKRGKHMLRSIAILSVKRPPSFWIENVKGMLSKKFAKVFDRFIRRLSRYYNVSYRIVNAWDYGVAQRRERVLIVGIRKDRGFTFKFPETIAADHRTQTLRDVIGDLPAPNADERNPQDGRYSSQYLSRNRIVAWDKPAFTVLTSARDASIHPGDGSFDMDDVRNGTAGDRRFTVRECLRIQSVPDSYALPSEIPISAQYRIVGNGVASRVAYVLGAALAEQLNENKTEVSAI</sequence>
<dbReference type="GO" id="GO:0032259">
    <property type="term" value="P:methylation"/>
    <property type="evidence" value="ECO:0007669"/>
    <property type="project" value="UniProtKB-KW"/>
</dbReference>
<organism evidence="8 9">
    <name type="scientific">Paenibacillus agricola</name>
    <dbReference type="NCBI Taxonomy" id="2716264"/>
    <lineage>
        <taxon>Bacteria</taxon>
        <taxon>Bacillati</taxon>
        <taxon>Bacillota</taxon>
        <taxon>Bacilli</taxon>
        <taxon>Bacillales</taxon>
        <taxon>Paenibacillaceae</taxon>
        <taxon>Paenibacillus</taxon>
    </lineage>
</organism>
<dbReference type="Pfam" id="PF00145">
    <property type="entry name" value="DNA_methylase"/>
    <property type="match status" value="1"/>
</dbReference>
<reference evidence="8" key="1">
    <citation type="submission" date="2020-03" db="EMBL/GenBank/DDBJ databases">
        <title>Draft sequencing of Paenibacilllus sp. S3N08.</title>
        <authorList>
            <person name="Kim D.-U."/>
        </authorList>
    </citation>
    <scope>NUCLEOTIDE SEQUENCE</scope>
    <source>
        <strain evidence="8">S3N08</strain>
    </source>
</reference>
<dbReference type="Gene3D" id="3.90.120.10">
    <property type="entry name" value="DNA Methylase, subunit A, domain 2"/>
    <property type="match status" value="1"/>
</dbReference>
<protein>
    <recommendedName>
        <fullName evidence="1">DNA (cytosine-5-)-methyltransferase</fullName>
        <ecNumber evidence="1">2.1.1.37</ecNumber>
    </recommendedName>
</protein>
<evidence type="ECO:0000256" key="4">
    <source>
        <dbReference type="ARBA" id="ARBA00022691"/>
    </source>
</evidence>
<dbReference type="InterPro" id="IPR050390">
    <property type="entry name" value="C5-Methyltransferase"/>
</dbReference>
<evidence type="ECO:0000256" key="6">
    <source>
        <dbReference type="PROSITE-ProRule" id="PRU01016"/>
    </source>
</evidence>
<dbReference type="EMBL" id="JAAOIW010000005">
    <property type="protein sequence ID" value="NHN31149.1"/>
    <property type="molecule type" value="Genomic_DNA"/>
</dbReference>
<dbReference type="InterPro" id="IPR001525">
    <property type="entry name" value="C5_MeTfrase"/>
</dbReference>
<feature type="active site" evidence="6">
    <location>
        <position position="76"/>
    </location>
</feature>
<dbReference type="GO" id="GO:0003886">
    <property type="term" value="F:DNA (cytosine-5-)-methyltransferase activity"/>
    <property type="evidence" value="ECO:0007669"/>
    <property type="project" value="UniProtKB-EC"/>
</dbReference>
<comment type="similarity">
    <text evidence="6 7">Belongs to the class I-like SAM-binding methyltransferase superfamily. C5-methyltransferase family.</text>
</comment>
<proteinExistence type="inferred from homology"/>
<accession>A0ABX0JAE0</accession>
<dbReference type="PROSITE" id="PS51679">
    <property type="entry name" value="SAM_MT_C5"/>
    <property type="match status" value="1"/>
</dbReference>
<evidence type="ECO:0000256" key="3">
    <source>
        <dbReference type="ARBA" id="ARBA00022679"/>
    </source>
</evidence>
<dbReference type="SUPFAM" id="SSF53335">
    <property type="entry name" value="S-adenosyl-L-methionine-dependent methyltransferases"/>
    <property type="match status" value="1"/>
</dbReference>
<keyword evidence="3 6" id="KW-0808">Transferase</keyword>